<dbReference type="InterPro" id="IPR029063">
    <property type="entry name" value="SAM-dependent_MTases_sf"/>
</dbReference>
<dbReference type="EMBL" id="QPJK01000001">
    <property type="protein sequence ID" value="RCW76443.1"/>
    <property type="molecule type" value="Genomic_DNA"/>
</dbReference>
<dbReference type="InterPro" id="IPR007848">
    <property type="entry name" value="Small_mtfrase_dom"/>
</dbReference>
<comment type="caution">
    <text evidence="5">The sequence shown here is derived from an EMBL/GenBank/DDBJ whole genome shotgun (WGS) entry which is preliminary data.</text>
</comment>
<name>A0A368Y861_9BURK</name>
<dbReference type="GO" id="GO:0035657">
    <property type="term" value="C:eRF1 methyltransferase complex"/>
    <property type="evidence" value="ECO:0007669"/>
    <property type="project" value="TreeGrafter"/>
</dbReference>
<dbReference type="RefSeq" id="WP_170168096.1">
    <property type="nucleotide sequence ID" value="NZ_QPJK01000001.1"/>
</dbReference>
<dbReference type="Proteomes" id="UP000252884">
    <property type="component" value="Unassembled WGS sequence"/>
</dbReference>
<dbReference type="Gene3D" id="3.40.50.150">
    <property type="entry name" value="Vaccinia Virus protein VP39"/>
    <property type="match status" value="1"/>
</dbReference>
<dbReference type="Pfam" id="PF05175">
    <property type="entry name" value="MTS"/>
    <property type="match status" value="1"/>
</dbReference>
<dbReference type="GO" id="GO:0032259">
    <property type="term" value="P:methylation"/>
    <property type="evidence" value="ECO:0007669"/>
    <property type="project" value="UniProtKB-KW"/>
</dbReference>
<organism evidence="5 6">
    <name type="scientific">Pseudorhodoferax soli</name>
    <dbReference type="NCBI Taxonomy" id="545864"/>
    <lineage>
        <taxon>Bacteria</taxon>
        <taxon>Pseudomonadati</taxon>
        <taxon>Pseudomonadota</taxon>
        <taxon>Betaproteobacteria</taxon>
        <taxon>Burkholderiales</taxon>
        <taxon>Comamonadaceae</taxon>
    </lineage>
</organism>
<gene>
    <name evidence="5" type="ORF">DES41_1011049</name>
</gene>
<dbReference type="PANTHER" id="PTHR45875">
    <property type="entry name" value="METHYLTRANSFERASE N6AMT1"/>
    <property type="match status" value="1"/>
</dbReference>
<dbReference type="GO" id="GO:0008757">
    <property type="term" value="F:S-adenosylmethionine-dependent methyltransferase activity"/>
    <property type="evidence" value="ECO:0007669"/>
    <property type="project" value="TreeGrafter"/>
</dbReference>
<dbReference type="AlphaFoldDB" id="A0A368Y861"/>
<proteinExistence type="predicted"/>
<sequence length="224" mass="23941">MPDDDPFRPSEYTAALLRQLRLDGPCTGRVLDMGTGSGVLLAALATAGADALVGVDIEPAAVRCTRALLQAQDVQHGIVHCGDLWEPLASDRFDLVLFNPPQLPVQQAGDGHRLLSWSDGGEDGRAVLDRFLAGLPRHLAPGGRTLITHSGFVGLAQTVRLLAGWGLHAEVLQTCATLLPQAKLDVLPPGWLERHDEGLHRIGPFVFSDFHVVEIRHGDAAALG</sequence>
<feature type="domain" description="Methyltransferase small" evidence="4">
    <location>
        <begin position="13"/>
        <end position="101"/>
    </location>
</feature>
<dbReference type="GO" id="GO:0008276">
    <property type="term" value="F:protein methyltransferase activity"/>
    <property type="evidence" value="ECO:0007669"/>
    <property type="project" value="TreeGrafter"/>
</dbReference>
<keyword evidence="6" id="KW-1185">Reference proteome</keyword>
<evidence type="ECO:0000256" key="1">
    <source>
        <dbReference type="ARBA" id="ARBA00022603"/>
    </source>
</evidence>
<dbReference type="CDD" id="cd02440">
    <property type="entry name" value="AdoMet_MTases"/>
    <property type="match status" value="1"/>
</dbReference>
<evidence type="ECO:0000313" key="5">
    <source>
        <dbReference type="EMBL" id="RCW76443.1"/>
    </source>
</evidence>
<evidence type="ECO:0000256" key="2">
    <source>
        <dbReference type="ARBA" id="ARBA00022679"/>
    </source>
</evidence>
<dbReference type="NCBIfam" id="TIGR00537">
    <property type="entry name" value="hemK_rel_arch"/>
    <property type="match status" value="1"/>
</dbReference>
<protein>
    <submittedName>
        <fullName evidence="5">Release factor glutamine methyltransferase</fullName>
    </submittedName>
</protein>
<keyword evidence="1 5" id="KW-0489">Methyltransferase</keyword>
<dbReference type="PANTHER" id="PTHR45875:SF1">
    <property type="entry name" value="METHYLTRANSFERASE N6AMT1"/>
    <property type="match status" value="1"/>
</dbReference>
<evidence type="ECO:0000313" key="6">
    <source>
        <dbReference type="Proteomes" id="UP000252884"/>
    </source>
</evidence>
<evidence type="ECO:0000259" key="4">
    <source>
        <dbReference type="Pfam" id="PF05175"/>
    </source>
</evidence>
<accession>A0A368Y861</accession>
<keyword evidence="2 5" id="KW-0808">Transferase</keyword>
<keyword evidence="3" id="KW-0949">S-adenosyl-L-methionine</keyword>
<dbReference type="SUPFAM" id="SSF53335">
    <property type="entry name" value="S-adenosyl-L-methionine-dependent methyltransferases"/>
    <property type="match status" value="1"/>
</dbReference>
<dbReference type="InterPro" id="IPR052190">
    <property type="entry name" value="Euk-Arch_PrmC-MTase"/>
</dbReference>
<evidence type="ECO:0000256" key="3">
    <source>
        <dbReference type="ARBA" id="ARBA00022691"/>
    </source>
</evidence>
<dbReference type="InterPro" id="IPR004557">
    <property type="entry name" value="PrmC-related"/>
</dbReference>
<reference evidence="5 6" key="1">
    <citation type="submission" date="2018-07" db="EMBL/GenBank/DDBJ databases">
        <title>Genomic Encyclopedia of Type Strains, Phase IV (KMG-IV): sequencing the most valuable type-strain genomes for metagenomic binning, comparative biology and taxonomic classification.</title>
        <authorList>
            <person name="Goeker M."/>
        </authorList>
    </citation>
    <scope>NUCLEOTIDE SEQUENCE [LARGE SCALE GENOMIC DNA]</scope>
    <source>
        <strain evidence="5 6">DSM 21634</strain>
    </source>
</reference>